<dbReference type="Proteomes" id="UP000257144">
    <property type="component" value="Unassembled WGS sequence"/>
</dbReference>
<dbReference type="AlphaFoldDB" id="A0A3D8GKV9"/>
<proteinExistence type="predicted"/>
<sequence>MLRKRKGQIGPRFAVYTFGLLVMSLGVVLLIKSGSGASPWDVFHVGLYNHFGLTVGSWSIIAGFAILAAATIISREFPHVGAFLNMLFVGVFIDIFMLIPFLREPAGIIGQIGMFTIGLLFMGYGMGLYISASLGTGPRDSLMAAIVGKTGWKVRNVRGAIELAVLLIGWELGGPVSWGTIAFCIAIGPLAGIALPQCFTLTDVILEKIKGTAKPKETLPMDRSSGI</sequence>
<organism evidence="2 3">
    <name type="scientific">Neobacillus piezotolerans</name>
    <dbReference type="NCBI Taxonomy" id="2259171"/>
    <lineage>
        <taxon>Bacteria</taxon>
        <taxon>Bacillati</taxon>
        <taxon>Bacillota</taxon>
        <taxon>Bacilli</taxon>
        <taxon>Bacillales</taxon>
        <taxon>Bacillaceae</taxon>
        <taxon>Neobacillus</taxon>
    </lineage>
</organism>
<feature type="transmembrane region" description="Helical" evidence="1">
    <location>
        <begin position="51"/>
        <end position="73"/>
    </location>
</feature>
<protein>
    <submittedName>
        <fullName evidence="2">YitT family protein</fullName>
    </submittedName>
</protein>
<dbReference type="PANTHER" id="PTHR40078">
    <property type="entry name" value="INTEGRAL MEMBRANE PROTEIN-RELATED"/>
    <property type="match status" value="1"/>
</dbReference>
<accession>A0A3D8GKV9</accession>
<evidence type="ECO:0000256" key="1">
    <source>
        <dbReference type="SAM" id="Phobius"/>
    </source>
</evidence>
<gene>
    <name evidence="2" type="ORF">DRW41_20140</name>
</gene>
<keyword evidence="1" id="KW-0812">Transmembrane</keyword>
<dbReference type="OrthoDB" id="154912at2"/>
<dbReference type="Pfam" id="PF19700">
    <property type="entry name" value="DUF6198"/>
    <property type="match status" value="1"/>
</dbReference>
<feature type="transmembrane region" description="Helical" evidence="1">
    <location>
        <begin position="80"/>
        <end position="102"/>
    </location>
</feature>
<keyword evidence="3" id="KW-1185">Reference proteome</keyword>
<dbReference type="PANTHER" id="PTHR40078:SF1">
    <property type="entry name" value="INTEGRAL MEMBRANE PROTEIN"/>
    <property type="match status" value="1"/>
</dbReference>
<evidence type="ECO:0000313" key="2">
    <source>
        <dbReference type="EMBL" id="RDU35090.1"/>
    </source>
</evidence>
<name>A0A3D8GKV9_9BACI</name>
<dbReference type="EMBL" id="QNQT01000014">
    <property type="protein sequence ID" value="RDU35090.1"/>
    <property type="molecule type" value="Genomic_DNA"/>
</dbReference>
<feature type="transmembrane region" description="Helical" evidence="1">
    <location>
        <begin position="108"/>
        <end position="130"/>
    </location>
</feature>
<dbReference type="RefSeq" id="WP_115453829.1">
    <property type="nucleotide sequence ID" value="NZ_QNQT01000014.1"/>
</dbReference>
<comment type="caution">
    <text evidence="2">The sequence shown here is derived from an EMBL/GenBank/DDBJ whole genome shotgun (WGS) entry which is preliminary data.</text>
</comment>
<keyword evidence="1" id="KW-0472">Membrane</keyword>
<keyword evidence="1" id="KW-1133">Transmembrane helix</keyword>
<feature type="transmembrane region" description="Helical" evidence="1">
    <location>
        <begin position="12"/>
        <end position="31"/>
    </location>
</feature>
<evidence type="ECO:0000313" key="3">
    <source>
        <dbReference type="Proteomes" id="UP000257144"/>
    </source>
</evidence>
<reference evidence="2 3" key="1">
    <citation type="submission" date="2018-07" db="EMBL/GenBank/DDBJ databases">
        <title>Bacillus sp. YLB-04 draft genome sequence.</title>
        <authorList>
            <person name="Yu L."/>
            <person name="Tang X."/>
        </authorList>
    </citation>
    <scope>NUCLEOTIDE SEQUENCE [LARGE SCALE GENOMIC DNA]</scope>
    <source>
        <strain evidence="2 3">YLB-04</strain>
    </source>
</reference>
<dbReference type="InterPro" id="IPR038750">
    <property type="entry name" value="YczE/YyaS-like"/>
</dbReference>